<name>J3MT15_ORYBR</name>
<reference evidence="3" key="2">
    <citation type="submission" date="2013-04" db="UniProtKB">
        <authorList>
            <consortium name="EnsemblPlants"/>
        </authorList>
    </citation>
    <scope>IDENTIFICATION</scope>
</reference>
<evidence type="ECO:0000313" key="4">
    <source>
        <dbReference type="Proteomes" id="UP000006038"/>
    </source>
</evidence>
<protein>
    <recommendedName>
        <fullName evidence="2">CCHC-type domain-containing protein</fullName>
    </recommendedName>
</protein>
<keyword evidence="1" id="KW-0863">Zinc-finger</keyword>
<dbReference type="GO" id="GO:0003676">
    <property type="term" value="F:nucleic acid binding"/>
    <property type="evidence" value="ECO:0007669"/>
    <property type="project" value="InterPro"/>
</dbReference>
<keyword evidence="4" id="KW-1185">Reference proteome</keyword>
<dbReference type="GO" id="GO:0008270">
    <property type="term" value="F:zinc ion binding"/>
    <property type="evidence" value="ECO:0007669"/>
    <property type="project" value="UniProtKB-KW"/>
</dbReference>
<dbReference type="InterPro" id="IPR001878">
    <property type="entry name" value="Znf_CCHC"/>
</dbReference>
<dbReference type="Gramene" id="OB08G22450.1">
    <property type="protein sequence ID" value="OB08G22450.1"/>
    <property type="gene ID" value="OB08G22450"/>
</dbReference>
<organism evidence="3">
    <name type="scientific">Oryza brachyantha</name>
    <name type="common">malo sina</name>
    <dbReference type="NCBI Taxonomy" id="4533"/>
    <lineage>
        <taxon>Eukaryota</taxon>
        <taxon>Viridiplantae</taxon>
        <taxon>Streptophyta</taxon>
        <taxon>Embryophyta</taxon>
        <taxon>Tracheophyta</taxon>
        <taxon>Spermatophyta</taxon>
        <taxon>Magnoliopsida</taxon>
        <taxon>Liliopsida</taxon>
        <taxon>Poales</taxon>
        <taxon>Poaceae</taxon>
        <taxon>BOP clade</taxon>
        <taxon>Oryzoideae</taxon>
        <taxon>Oryzeae</taxon>
        <taxon>Oryzinae</taxon>
        <taxon>Oryza</taxon>
    </lineage>
</organism>
<evidence type="ECO:0000259" key="2">
    <source>
        <dbReference type="PROSITE" id="PS50158"/>
    </source>
</evidence>
<dbReference type="HOGENOM" id="CLU_2447172_0_0_1"/>
<keyword evidence="1" id="KW-0862">Zinc</keyword>
<evidence type="ECO:0000313" key="3">
    <source>
        <dbReference type="EnsemblPlants" id="OB08G22450.1"/>
    </source>
</evidence>
<keyword evidence="1" id="KW-0479">Metal-binding</keyword>
<dbReference type="PROSITE" id="PS50158">
    <property type="entry name" value="ZF_CCHC"/>
    <property type="match status" value="1"/>
</dbReference>
<reference evidence="3" key="1">
    <citation type="journal article" date="2013" name="Nat. Commun.">
        <title>Whole-genome sequencing of Oryza brachyantha reveals mechanisms underlying Oryza genome evolution.</title>
        <authorList>
            <person name="Chen J."/>
            <person name="Huang Q."/>
            <person name="Gao D."/>
            <person name="Wang J."/>
            <person name="Lang Y."/>
            <person name="Liu T."/>
            <person name="Li B."/>
            <person name="Bai Z."/>
            <person name="Luis Goicoechea J."/>
            <person name="Liang C."/>
            <person name="Chen C."/>
            <person name="Zhang W."/>
            <person name="Sun S."/>
            <person name="Liao Y."/>
            <person name="Zhang X."/>
            <person name="Yang L."/>
            <person name="Song C."/>
            <person name="Wang M."/>
            <person name="Shi J."/>
            <person name="Liu G."/>
            <person name="Liu J."/>
            <person name="Zhou H."/>
            <person name="Zhou W."/>
            <person name="Yu Q."/>
            <person name="An N."/>
            <person name="Chen Y."/>
            <person name="Cai Q."/>
            <person name="Wang B."/>
            <person name="Liu B."/>
            <person name="Min J."/>
            <person name="Huang Y."/>
            <person name="Wu H."/>
            <person name="Li Z."/>
            <person name="Zhang Y."/>
            <person name="Yin Y."/>
            <person name="Song W."/>
            <person name="Jiang J."/>
            <person name="Jackson S.A."/>
            <person name="Wing R.A."/>
            <person name="Wang J."/>
            <person name="Chen M."/>
        </authorList>
    </citation>
    <scope>NUCLEOTIDE SEQUENCE [LARGE SCALE GENOMIC DNA]</scope>
    <source>
        <strain evidence="3">cv. IRGC 101232</strain>
    </source>
</reference>
<feature type="domain" description="CCHC-type" evidence="2">
    <location>
        <begin position="76"/>
        <end position="90"/>
    </location>
</feature>
<proteinExistence type="predicted"/>
<accession>J3MT15</accession>
<dbReference type="Proteomes" id="UP000006038">
    <property type="component" value="Chromosome 8"/>
</dbReference>
<evidence type="ECO:0000256" key="1">
    <source>
        <dbReference type="PROSITE-ProRule" id="PRU00047"/>
    </source>
</evidence>
<dbReference type="EnsemblPlants" id="OB08G22450.1">
    <property type="protein sequence ID" value="OB08G22450.1"/>
    <property type="gene ID" value="OB08G22450"/>
</dbReference>
<sequence length="90" mass="9734">EQVAHAEALNAAARFPLGDEDLAYTLCEMLPENVGGPASARSGGAGGGTSMHDIWHVARFMEARRVCREDMELHDRCWNCGQPGHHSGNC</sequence>
<dbReference type="AlphaFoldDB" id="J3MT15"/>